<protein>
    <recommendedName>
        <fullName evidence="4">S-adenosyl-L-homocysteine hydrolase</fullName>
    </recommendedName>
</protein>
<comment type="caution">
    <text evidence="2">The sequence shown here is derived from an EMBL/GenBank/DDBJ whole genome shotgun (WGS) entry which is preliminary data.</text>
</comment>
<dbReference type="RefSeq" id="WP_185679035.1">
    <property type="nucleotide sequence ID" value="NZ_JACLAX010000006.1"/>
</dbReference>
<dbReference type="AlphaFoldDB" id="A0A7X1FY84"/>
<accession>A0A7X1FY84</accession>
<proteinExistence type="predicted"/>
<sequence>MRRPAIRLAAALALLGLAGPALASPCWAPATMGAARISELNTLLMASNLRCKRVGVNFADSYEKVLVAHGAAFRAAEARLRAHFGVDHSDSADDYDSYVVSIANHYGGGRADPGTCAQLGTIAAALAAAPGNADLLATIAIQMIRDPHTGQRCSLGDKARPAAGR</sequence>
<keyword evidence="1" id="KW-0732">Signal</keyword>
<evidence type="ECO:0000313" key="3">
    <source>
        <dbReference type="Proteomes" id="UP000551327"/>
    </source>
</evidence>
<dbReference type="EMBL" id="JACLAX010000006">
    <property type="protein sequence ID" value="MBC2669153.1"/>
    <property type="molecule type" value="Genomic_DNA"/>
</dbReference>
<feature type="chain" id="PRO_5031164067" description="S-adenosyl-L-homocysteine hydrolase" evidence="1">
    <location>
        <begin position="24"/>
        <end position="165"/>
    </location>
</feature>
<organism evidence="2 3">
    <name type="scientific">Novosphingobium piscinae</name>
    <dbReference type="NCBI Taxonomy" id="1507448"/>
    <lineage>
        <taxon>Bacteria</taxon>
        <taxon>Pseudomonadati</taxon>
        <taxon>Pseudomonadota</taxon>
        <taxon>Alphaproteobacteria</taxon>
        <taxon>Sphingomonadales</taxon>
        <taxon>Sphingomonadaceae</taxon>
        <taxon>Novosphingobium</taxon>
    </lineage>
</organism>
<name>A0A7X1FY84_9SPHN</name>
<evidence type="ECO:0000313" key="2">
    <source>
        <dbReference type="EMBL" id="MBC2669153.1"/>
    </source>
</evidence>
<evidence type="ECO:0000256" key="1">
    <source>
        <dbReference type="SAM" id="SignalP"/>
    </source>
</evidence>
<gene>
    <name evidence="2" type="ORF">H7F53_08355</name>
</gene>
<evidence type="ECO:0008006" key="4">
    <source>
        <dbReference type="Google" id="ProtNLM"/>
    </source>
</evidence>
<reference evidence="2 3" key="1">
    <citation type="submission" date="2020-08" db="EMBL/GenBank/DDBJ databases">
        <title>The genome sequence of type strain Novosphingobium piscinae KCTC 42194.</title>
        <authorList>
            <person name="Liu Y."/>
        </authorList>
    </citation>
    <scope>NUCLEOTIDE SEQUENCE [LARGE SCALE GENOMIC DNA]</scope>
    <source>
        <strain evidence="2 3">KCTC 42194</strain>
    </source>
</reference>
<dbReference type="Proteomes" id="UP000551327">
    <property type="component" value="Unassembled WGS sequence"/>
</dbReference>
<keyword evidence="3" id="KW-1185">Reference proteome</keyword>
<feature type="signal peptide" evidence="1">
    <location>
        <begin position="1"/>
        <end position="23"/>
    </location>
</feature>